<dbReference type="Proteomes" id="UP000272613">
    <property type="component" value="Unassembled WGS sequence"/>
</dbReference>
<gene>
    <name evidence="2" type="ORF">ALP74_200529</name>
</gene>
<protein>
    <submittedName>
        <fullName evidence="2">Uncharacterized protein</fullName>
    </submittedName>
</protein>
<feature type="transmembrane region" description="Helical" evidence="1">
    <location>
        <begin position="55"/>
        <end position="74"/>
    </location>
</feature>
<keyword evidence="1" id="KW-0472">Membrane</keyword>
<evidence type="ECO:0000313" key="3">
    <source>
        <dbReference type="Proteomes" id="UP000272613"/>
    </source>
</evidence>
<evidence type="ECO:0000256" key="1">
    <source>
        <dbReference type="SAM" id="Phobius"/>
    </source>
</evidence>
<dbReference type="EMBL" id="RBSH01000074">
    <property type="protein sequence ID" value="RMS04430.1"/>
    <property type="molecule type" value="Genomic_DNA"/>
</dbReference>
<accession>A0AB37QT20</accession>
<comment type="caution">
    <text evidence="2">The sequence shown here is derived from an EMBL/GenBank/DDBJ whole genome shotgun (WGS) entry which is preliminary data.</text>
</comment>
<keyword evidence="1" id="KW-0812">Transmembrane</keyword>
<name>A0AB37QT20_9PSED</name>
<dbReference type="AlphaFoldDB" id="A0AB37QT20"/>
<organism evidence="2 3">
    <name type="scientific">Pseudomonas coronafaciens pv. garcae</name>
    <dbReference type="NCBI Taxonomy" id="251653"/>
    <lineage>
        <taxon>Bacteria</taxon>
        <taxon>Pseudomonadati</taxon>
        <taxon>Pseudomonadota</taxon>
        <taxon>Gammaproteobacteria</taxon>
        <taxon>Pseudomonadales</taxon>
        <taxon>Pseudomonadaceae</taxon>
        <taxon>Pseudomonas</taxon>
        <taxon>Pseudomonas coronafaciens</taxon>
    </lineage>
</organism>
<proteinExistence type="predicted"/>
<sequence length="80" mass="9249">MDLSPVLPVPIRKPSCSLVNTIKPRFYDTALASTTEQYEPEKRCDKLEAIQQRRLQIGTFFEVIICSILFSYTATRCFMK</sequence>
<keyword evidence="1" id="KW-1133">Transmembrane helix</keyword>
<reference evidence="2 3" key="1">
    <citation type="submission" date="2018-08" db="EMBL/GenBank/DDBJ databases">
        <title>Recombination of ecologically and evolutionarily significant loci maintains genetic cohesion in the Pseudomonas syringae species complex.</title>
        <authorList>
            <person name="Dillon M."/>
            <person name="Thakur S."/>
            <person name="Almeida R.N.D."/>
            <person name="Weir B.S."/>
            <person name="Guttman D.S."/>
        </authorList>
    </citation>
    <scope>NUCLEOTIDE SEQUENCE [LARGE SCALE GENOMIC DNA]</scope>
    <source>
        <strain evidence="2 3">ICMP 5019</strain>
    </source>
</reference>
<evidence type="ECO:0000313" key="2">
    <source>
        <dbReference type="EMBL" id="RMS04430.1"/>
    </source>
</evidence>